<evidence type="ECO:0000259" key="3">
    <source>
        <dbReference type="PROSITE" id="PS51295"/>
    </source>
</evidence>
<dbReference type="RefSeq" id="WP_149391795.1">
    <property type="nucleotide sequence ID" value="NZ_SMRS01000010.1"/>
</dbReference>
<dbReference type="SUPFAM" id="SSF75471">
    <property type="entry name" value="YhbY-like"/>
    <property type="match status" value="1"/>
</dbReference>
<dbReference type="AlphaFoldDB" id="A0A5A9VZ59"/>
<gene>
    <name evidence="4" type="ORF">E1H14_12365</name>
</gene>
<dbReference type="InterPro" id="IPR051925">
    <property type="entry name" value="RNA-binding_domain"/>
</dbReference>
<comment type="caution">
    <text evidence="4">The sequence shown here is derived from an EMBL/GenBank/DDBJ whole genome shotgun (WGS) entry which is preliminary data.</text>
</comment>
<dbReference type="InterPro" id="IPR001890">
    <property type="entry name" value="RNA-binding_CRM"/>
</dbReference>
<dbReference type="InterPro" id="IPR035920">
    <property type="entry name" value="YhbY-like_sf"/>
</dbReference>
<evidence type="ECO:0000313" key="5">
    <source>
        <dbReference type="Proteomes" id="UP000325302"/>
    </source>
</evidence>
<protein>
    <submittedName>
        <fullName evidence="4">YhbY family RNA-binding protein</fullName>
    </submittedName>
</protein>
<evidence type="ECO:0000313" key="4">
    <source>
        <dbReference type="EMBL" id="KAA0873683.1"/>
    </source>
</evidence>
<dbReference type="SMART" id="SM01103">
    <property type="entry name" value="CRS1_YhbY"/>
    <property type="match status" value="1"/>
</dbReference>
<dbReference type="PANTHER" id="PTHR40065:SF3">
    <property type="entry name" value="RNA-BINDING PROTEIN YHBY"/>
    <property type="match status" value="1"/>
</dbReference>
<keyword evidence="5" id="KW-1185">Reference proteome</keyword>
<evidence type="ECO:0000256" key="1">
    <source>
        <dbReference type="ARBA" id="ARBA00022884"/>
    </source>
</evidence>
<dbReference type="OrthoDB" id="9797519at2"/>
<sequence length="103" mass="11790">MSLTPEQKKRFRTLGHQLNPIVMVAGNGLTENIQLETDRALEDHELIKVRFSVGDRVLKRQLIAELCEIVEAELVQEIGNIALIYRKSKKPDPTLSNLLRWKA</sequence>
<name>A0A5A9VZ59_9GAMM</name>
<dbReference type="PANTHER" id="PTHR40065">
    <property type="entry name" value="RNA-BINDING PROTEIN YHBY"/>
    <property type="match status" value="1"/>
</dbReference>
<dbReference type="EMBL" id="SMRS01000010">
    <property type="protein sequence ID" value="KAA0873683.1"/>
    <property type="molecule type" value="Genomic_DNA"/>
</dbReference>
<reference evidence="4 5" key="1">
    <citation type="submission" date="2019-03" db="EMBL/GenBank/DDBJ databases">
        <title>Nitrincola sp. nov. isolated from an Indian soda lake.</title>
        <authorList>
            <person name="Joshi A."/>
            <person name="Thite S.V."/>
            <person name="Joseph N."/>
            <person name="Dhotre D."/>
            <person name="Moorthy M."/>
            <person name="Shouche Y.S."/>
        </authorList>
    </citation>
    <scope>NUCLEOTIDE SEQUENCE [LARGE SCALE GENOMIC DNA]</scope>
    <source>
        <strain evidence="4 5">MEB193</strain>
    </source>
</reference>
<dbReference type="Pfam" id="PF01985">
    <property type="entry name" value="CRS1_YhbY"/>
    <property type="match status" value="1"/>
</dbReference>
<proteinExistence type="predicted"/>
<organism evidence="4 5">
    <name type="scientific">Nitrincola tapanii</name>
    <dbReference type="NCBI Taxonomy" id="1708751"/>
    <lineage>
        <taxon>Bacteria</taxon>
        <taxon>Pseudomonadati</taxon>
        <taxon>Pseudomonadota</taxon>
        <taxon>Gammaproteobacteria</taxon>
        <taxon>Oceanospirillales</taxon>
        <taxon>Oceanospirillaceae</taxon>
        <taxon>Nitrincola</taxon>
    </lineage>
</organism>
<evidence type="ECO:0000256" key="2">
    <source>
        <dbReference type="PROSITE-ProRule" id="PRU00626"/>
    </source>
</evidence>
<feature type="domain" description="CRM" evidence="3">
    <location>
        <begin position="1"/>
        <end position="97"/>
    </location>
</feature>
<dbReference type="PROSITE" id="PS51295">
    <property type="entry name" value="CRM"/>
    <property type="match status" value="1"/>
</dbReference>
<dbReference type="Gene3D" id="3.30.110.60">
    <property type="entry name" value="YhbY-like"/>
    <property type="match status" value="1"/>
</dbReference>
<dbReference type="GO" id="GO:0003723">
    <property type="term" value="F:RNA binding"/>
    <property type="evidence" value="ECO:0007669"/>
    <property type="project" value="UniProtKB-UniRule"/>
</dbReference>
<keyword evidence="1 2" id="KW-0694">RNA-binding</keyword>
<dbReference type="Proteomes" id="UP000325302">
    <property type="component" value="Unassembled WGS sequence"/>
</dbReference>
<accession>A0A5A9VZ59</accession>